<keyword evidence="2" id="KW-1185">Reference proteome</keyword>
<evidence type="ECO:0000313" key="1">
    <source>
        <dbReference type="EMBL" id="BBF23735.1"/>
    </source>
</evidence>
<reference evidence="1 2" key="1">
    <citation type="journal article" date="2018" name="Int. J. Syst. Evol. Microbiol.">
        <title>Mesosutterella multiformis gen. nov., sp. nov., a member of the family Sutterellaceae and Sutterella megalosphaeroides sp. nov., isolated from human faeces.</title>
        <authorList>
            <person name="Sakamoto M."/>
            <person name="Ikeyama N."/>
            <person name="Kunihiro T."/>
            <person name="Iino T."/>
            <person name="Yuki M."/>
            <person name="Ohkuma M."/>
        </authorList>
    </citation>
    <scope>NUCLEOTIDE SEQUENCE [LARGE SCALE GENOMIC DNA]</scope>
    <source>
        <strain evidence="1 2">6FBBBH3</strain>
    </source>
</reference>
<gene>
    <name evidence="1" type="ORF">SUTMEG_16260</name>
</gene>
<evidence type="ECO:0000313" key="2">
    <source>
        <dbReference type="Proteomes" id="UP000271003"/>
    </source>
</evidence>
<proteinExistence type="predicted"/>
<name>A0A2Z6IB18_9BURK</name>
<protein>
    <submittedName>
        <fullName evidence="1">Uncharacterized protein</fullName>
    </submittedName>
</protein>
<dbReference type="Proteomes" id="UP000271003">
    <property type="component" value="Chromosome"/>
</dbReference>
<dbReference type="KEGG" id="sutt:SUTMEG_16260"/>
<accession>A0A2Z6IB18</accession>
<dbReference type="AlphaFoldDB" id="A0A2Z6IB18"/>
<sequence length="226" mass="25852">MRPTPDPELPELPEHCDVYDRLGLTREKLEYMLEHAASERMPDGVREVRLFLADVADAFATTVPVPLPYVDMNEDIVEYVEDEVSGVPETDPVRIVLLLPPEAVNAGDEALLQAMTARYFKERIARRAREAREALRSVGTACFWGFVFMLGCQVVRWLADFPDYPTVTSTISEGMLVLGWVALWNPYDRLLFSWWPAVKRLRLVRRIARAEIVLRAAPFDLSAFKR</sequence>
<dbReference type="EMBL" id="AP018786">
    <property type="protein sequence ID" value="BBF23735.1"/>
    <property type="molecule type" value="Genomic_DNA"/>
</dbReference>
<organism evidence="1 2">
    <name type="scientific">Sutterella megalosphaeroides</name>
    <dbReference type="NCBI Taxonomy" id="2494234"/>
    <lineage>
        <taxon>Bacteria</taxon>
        <taxon>Pseudomonadati</taxon>
        <taxon>Pseudomonadota</taxon>
        <taxon>Betaproteobacteria</taxon>
        <taxon>Burkholderiales</taxon>
        <taxon>Sutterellaceae</taxon>
        <taxon>Sutterella</taxon>
    </lineage>
</organism>